<comment type="cofactor">
    <cofactor evidence="1 10">
        <name>Mg(2+)</name>
        <dbReference type="ChEBI" id="CHEBI:18420"/>
    </cofactor>
</comment>
<dbReference type="GO" id="GO:0015977">
    <property type="term" value="P:carbon fixation"/>
    <property type="evidence" value="ECO:0007669"/>
    <property type="project" value="UniProtKB-UniRule"/>
</dbReference>
<keyword evidence="8 10" id="KW-0120">Carbon dioxide fixation</keyword>
<dbReference type="InterPro" id="IPR033129">
    <property type="entry name" value="PEPCASE_His_AS"/>
</dbReference>
<keyword evidence="14" id="KW-1185">Reference proteome</keyword>
<name>A0A839HSC2_9BURK</name>
<dbReference type="PANTHER" id="PTHR30523:SF6">
    <property type="entry name" value="PHOSPHOENOLPYRUVATE CARBOXYLASE"/>
    <property type="match status" value="1"/>
</dbReference>
<dbReference type="Pfam" id="PF00311">
    <property type="entry name" value="PEPcase"/>
    <property type="match status" value="1"/>
</dbReference>
<dbReference type="PANTHER" id="PTHR30523">
    <property type="entry name" value="PHOSPHOENOLPYRUVATE CARBOXYLASE"/>
    <property type="match status" value="1"/>
</dbReference>
<dbReference type="GO" id="GO:0000287">
    <property type="term" value="F:magnesium ion binding"/>
    <property type="evidence" value="ECO:0007669"/>
    <property type="project" value="UniProtKB-UniRule"/>
</dbReference>
<dbReference type="GO" id="GO:0006107">
    <property type="term" value="P:oxaloacetate metabolic process"/>
    <property type="evidence" value="ECO:0007669"/>
    <property type="project" value="UniProtKB-UniRule"/>
</dbReference>
<dbReference type="PROSITE" id="PS00393">
    <property type="entry name" value="PEPCASE_2"/>
    <property type="match status" value="1"/>
</dbReference>
<dbReference type="EMBL" id="JACIVI010000003">
    <property type="protein sequence ID" value="MBB1162518.1"/>
    <property type="molecule type" value="Genomic_DNA"/>
</dbReference>
<reference evidence="13 14" key="1">
    <citation type="submission" date="2020-08" db="EMBL/GenBank/DDBJ databases">
        <title>Aquariorum lacteus gen. nov., sp. nov., a new member of the family Comamonadaceae, isolated from freshwater aquarium.</title>
        <authorList>
            <person name="Chun S.-J."/>
        </authorList>
    </citation>
    <scope>NUCLEOTIDE SEQUENCE [LARGE SCALE GENOMIC DNA]</scope>
    <source>
        <strain evidence="13 14">SJAQ100</strain>
    </source>
</reference>
<dbReference type="InterPro" id="IPR021135">
    <property type="entry name" value="PEP_COase"/>
</dbReference>
<evidence type="ECO:0000313" key="13">
    <source>
        <dbReference type="EMBL" id="MBB1162518.1"/>
    </source>
</evidence>
<evidence type="ECO:0000256" key="5">
    <source>
        <dbReference type="ARBA" id="ARBA00022419"/>
    </source>
</evidence>
<dbReference type="Gene3D" id="1.20.1440.90">
    <property type="entry name" value="Phosphoenolpyruvate/pyruvate domain"/>
    <property type="match status" value="1"/>
</dbReference>
<dbReference type="NCBIfam" id="NF000584">
    <property type="entry name" value="PRK00009.1"/>
    <property type="match status" value="1"/>
</dbReference>
<comment type="similarity">
    <text evidence="3 10">Belongs to the PEPCase type 1 family.</text>
</comment>
<evidence type="ECO:0000256" key="4">
    <source>
        <dbReference type="ARBA" id="ARBA00012305"/>
    </source>
</evidence>
<evidence type="ECO:0000256" key="1">
    <source>
        <dbReference type="ARBA" id="ARBA00001946"/>
    </source>
</evidence>
<feature type="active site" evidence="10 11">
    <location>
        <position position="201"/>
    </location>
</feature>
<dbReference type="InterPro" id="IPR018129">
    <property type="entry name" value="PEP_COase_Lys_AS"/>
</dbReference>
<organism evidence="13 14">
    <name type="scientific">Aquariibacter albus</name>
    <dbReference type="NCBI Taxonomy" id="2759899"/>
    <lineage>
        <taxon>Bacteria</taxon>
        <taxon>Pseudomonadati</taxon>
        <taxon>Pseudomonadota</taxon>
        <taxon>Betaproteobacteria</taxon>
        <taxon>Burkholderiales</taxon>
        <taxon>Sphaerotilaceae</taxon>
        <taxon>Aquariibacter</taxon>
    </lineage>
</organism>
<evidence type="ECO:0000313" key="14">
    <source>
        <dbReference type="Proteomes" id="UP000586093"/>
    </source>
</evidence>
<keyword evidence="7 10" id="KW-0456">Lyase</keyword>
<dbReference type="GO" id="GO:0008964">
    <property type="term" value="F:phosphoenolpyruvate carboxylase activity"/>
    <property type="evidence" value="ECO:0007669"/>
    <property type="project" value="UniProtKB-UniRule"/>
</dbReference>
<dbReference type="SUPFAM" id="SSF51621">
    <property type="entry name" value="Phosphoenolpyruvate/pyruvate domain"/>
    <property type="match status" value="1"/>
</dbReference>
<evidence type="ECO:0000256" key="12">
    <source>
        <dbReference type="PROSITE-ProRule" id="PRU10112"/>
    </source>
</evidence>
<evidence type="ECO:0000256" key="6">
    <source>
        <dbReference type="ARBA" id="ARBA00022842"/>
    </source>
</evidence>
<keyword evidence="6 10" id="KW-0460">Magnesium</keyword>
<gene>
    <name evidence="10 13" type="primary">ppc</name>
    <name evidence="13" type="ORF">H4F90_11060</name>
</gene>
<evidence type="ECO:0000256" key="9">
    <source>
        <dbReference type="ARBA" id="ARBA00048995"/>
    </source>
</evidence>
<evidence type="ECO:0000256" key="2">
    <source>
        <dbReference type="ARBA" id="ARBA00003670"/>
    </source>
</evidence>
<comment type="caution">
    <text evidence="13">The sequence shown here is derived from an EMBL/GenBank/DDBJ whole genome shotgun (WGS) entry which is preliminary data.</text>
</comment>
<dbReference type="InterPro" id="IPR015813">
    <property type="entry name" value="Pyrv/PenolPyrv_kinase-like_dom"/>
</dbReference>
<dbReference type="InterPro" id="IPR022805">
    <property type="entry name" value="PEP_COase_bac/pln-type"/>
</dbReference>
<comment type="subunit">
    <text evidence="10">Homotetramer.</text>
</comment>
<evidence type="ECO:0000256" key="7">
    <source>
        <dbReference type="ARBA" id="ARBA00023239"/>
    </source>
</evidence>
<comment type="function">
    <text evidence="2 10">Forms oxaloacetate, a four-carbon dicarboxylic acid source for the tricarboxylic acid cycle.</text>
</comment>
<dbReference type="GO" id="GO:0006099">
    <property type="term" value="P:tricarboxylic acid cycle"/>
    <property type="evidence" value="ECO:0007669"/>
    <property type="project" value="InterPro"/>
</dbReference>
<dbReference type="GO" id="GO:0005829">
    <property type="term" value="C:cytosol"/>
    <property type="evidence" value="ECO:0007669"/>
    <property type="project" value="TreeGrafter"/>
</dbReference>
<keyword evidence="13" id="KW-0670">Pyruvate</keyword>
<evidence type="ECO:0000256" key="11">
    <source>
        <dbReference type="PROSITE-ProRule" id="PRU10111"/>
    </source>
</evidence>
<dbReference type="PROSITE" id="PS00781">
    <property type="entry name" value="PEPCASE_1"/>
    <property type="match status" value="1"/>
</dbReference>
<evidence type="ECO:0000256" key="10">
    <source>
        <dbReference type="HAMAP-Rule" id="MF_00595"/>
    </source>
</evidence>
<accession>A0A839HSC2</accession>
<dbReference type="HAMAP" id="MF_00595">
    <property type="entry name" value="PEPcase_type1"/>
    <property type="match status" value="1"/>
</dbReference>
<protein>
    <recommendedName>
        <fullName evidence="5 10">Phosphoenolpyruvate carboxylase</fullName>
        <shortName evidence="10">PEPC</shortName>
        <shortName evidence="10">PEPCase</shortName>
        <ecNumber evidence="4 10">4.1.1.31</ecNumber>
    </recommendedName>
</protein>
<dbReference type="Proteomes" id="UP000586093">
    <property type="component" value="Unassembled WGS sequence"/>
</dbReference>
<dbReference type="PRINTS" id="PR00150">
    <property type="entry name" value="PEPCARBXLASE"/>
</dbReference>
<proteinExistence type="inferred from homology"/>
<evidence type="ECO:0000256" key="3">
    <source>
        <dbReference type="ARBA" id="ARBA00008346"/>
    </source>
</evidence>
<evidence type="ECO:0000256" key="8">
    <source>
        <dbReference type="ARBA" id="ARBA00023300"/>
    </source>
</evidence>
<feature type="active site" evidence="10 12">
    <location>
        <position position="629"/>
    </location>
</feature>
<dbReference type="AlphaFoldDB" id="A0A839HSC2"/>
<dbReference type="EC" id="4.1.1.31" evidence="4 10"/>
<comment type="catalytic activity">
    <reaction evidence="9 10">
        <text>oxaloacetate + phosphate = phosphoenolpyruvate + hydrogencarbonate</text>
        <dbReference type="Rhea" id="RHEA:28370"/>
        <dbReference type="ChEBI" id="CHEBI:16452"/>
        <dbReference type="ChEBI" id="CHEBI:17544"/>
        <dbReference type="ChEBI" id="CHEBI:43474"/>
        <dbReference type="ChEBI" id="CHEBI:58702"/>
        <dbReference type="EC" id="4.1.1.31"/>
    </reaction>
</comment>
<sequence>MTQRECSVLCSMAKMLAARSGHPGLPRRLALSRHRGDLLNLRDTMPSTRRKSAPSPVDKVDKKNAPLLDDIRLLGRLLGEVIREQEGASAFALIEKIRQLSVSYRLKQDAQAGKTLDRLLKNLSVEQAVSVVRAFTYFSHLANIAEDRQNVRQHALQERRDAAEDGSLAASFEKLARKGLRNREIAATLARAHVSPVLTAHPTEVQRQSVLQAERAIAALIGERETLVGDRALRANEAALRARIAQLWQTRLLRPNKLSVADEINSALSYYQSTFLRQIPRLYADIEEALPGEPIAPFFRMGNWIGGDRDGNPNVKAETLQLALSRQSETALRFYLTEVHELGAELSMSGLLVQVTPAMQALAERSGDDNPHRGDEPYRRALIGVYARLAATLQKLTGTSALRHAIAPSNPYAEAAEFLADLRTVDASLATHHGQALAEVRLKPLIRAAEVFGFHLATVDLRQSSDQHEKVVAELLATARIEPDYSALGEAAKVRLLVNELNDVRPLRVPHGQYSEHTVGELAIFEKARLSRQLFGELAIRHAIISHTETVSDLLEVLLLMKEAGLLTGTLGENAVASLIVVPLFETIGDLRAAAGIMREYLAVPGMLDMLRRSGNEQDVMLGYSDSNKDGGFFTSNWELYRAEIALVELFKPLHERQGLTLRLFHGRGGTVGRGGGPSYQAILAQPPGTVNGQIRLTEQGEVIASKYAHPEIGRRNLETLVAATLEATLLPPARQAPKVFLERAAELSERSMAAYRDLVYGTPGFVDYYFAATPIREIAELNIGSRPASRKATRAIEDLRAIPWGFSWGQCRVALPGWYGFGSAVMGHLDEAADAAGRAERLALLKRMHAQWPFFRTLLSNMDMVLAKSDLHMAERYVELVPDRKAAKAIFARIEAEWARSNEALSLLTGATQRLAGDPALARSIAYRFPYLDPLNHLQVELIRRYRAQKDAGTEVHERVQRGIHISINGVAAGLRNSG</sequence>